<feature type="signal peptide" evidence="1">
    <location>
        <begin position="1"/>
        <end position="26"/>
    </location>
</feature>
<evidence type="ECO:0000256" key="1">
    <source>
        <dbReference type="SAM" id="SignalP"/>
    </source>
</evidence>
<evidence type="ECO:0008006" key="4">
    <source>
        <dbReference type="Google" id="ProtNLM"/>
    </source>
</evidence>
<proteinExistence type="predicted"/>
<organism evidence="2 3">
    <name type="scientific">Porphyra umbilicalis</name>
    <name type="common">Purple laver</name>
    <name type="synonym">Red alga</name>
    <dbReference type="NCBI Taxonomy" id="2786"/>
    <lineage>
        <taxon>Eukaryota</taxon>
        <taxon>Rhodophyta</taxon>
        <taxon>Bangiophyceae</taxon>
        <taxon>Bangiales</taxon>
        <taxon>Bangiaceae</taxon>
        <taxon>Porphyra</taxon>
    </lineage>
</organism>
<dbReference type="Gene3D" id="3.50.50.60">
    <property type="entry name" value="FAD/NAD(P)-binding domain"/>
    <property type="match status" value="1"/>
</dbReference>
<dbReference type="Pfam" id="PF13450">
    <property type="entry name" value="NAD_binding_8"/>
    <property type="match status" value="1"/>
</dbReference>
<dbReference type="InterPro" id="IPR036188">
    <property type="entry name" value="FAD/NAD-bd_sf"/>
</dbReference>
<dbReference type="EMBL" id="KV918782">
    <property type="protein sequence ID" value="OSX80019.1"/>
    <property type="molecule type" value="Genomic_DNA"/>
</dbReference>
<evidence type="ECO:0000313" key="3">
    <source>
        <dbReference type="Proteomes" id="UP000218209"/>
    </source>
</evidence>
<dbReference type="AlphaFoldDB" id="A0A1X6PGN4"/>
<reference evidence="2 3" key="1">
    <citation type="submission" date="2017-03" db="EMBL/GenBank/DDBJ databases">
        <title>WGS assembly of Porphyra umbilicalis.</title>
        <authorList>
            <person name="Brawley S.H."/>
            <person name="Blouin N.A."/>
            <person name="Ficko-Blean E."/>
            <person name="Wheeler G.L."/>
            <person name="Lohr M."/>
            <person name="Goodson H.V."/>
            <person name="Jenkins J.W."/>
            <person name="Blaby-Haas C.E."/>
            <person name="Helliwell K.E."/>
            <person name="Chan C."/>
            <person name="Marriage T."/>
            <person name="Bhattacharya D."/>
            <person name="Klein A.S."/>
            <person name="Badis Y."/>
            <person name="Brodie J."/>
            <person name="Cao Y."/>
            <person name="Collen J."/>
            <person name="Dittami S.M."/>
            <person name="Gachon C.M."/>
            <person name="Green B.R."/>
            <person name="Karpowicz S."/>
            <person name="Kim J.W."/>
            <person name="Kudahl U."/>
            <person name="Lin S."/>
            <person name="Michel G."/>
            <person name="Mittag M."/>
            <person name="Olson B.J."/>
            <person name="Pangilinan J."/>
            <person name="Peng Y."/>
            <person name="Qiu H."/>
            <person name="Shu S."/>
            <person name="Singer J.T."/>
            <person name="Smith A.G."/>
            <person name="Sprecher B.N."/>
            <person name="Wagner V."/>
            <person name="Wang W."/>
            <person name="Wang Z.-Y."/>
            <person name="Yan J."/>
            <person name="Yarish C."/>
            <person name="Zoeuner-Riek S."/>
            <person name="Zhuang Y."/>
            <person name="Zou Y."/>
            <person name="Lindquist E.A."/>
            <person name="Grimwood J."/>
            <person name="Barry K."/>
            <person name="Rokhsar D.S."/>
            <person name="Schmutz J."/>
            <person name="Stiller J.W."/>
            <person name="Grossman A.R."/>
            <person name="Prochnik S.E."/>
        </authorList>
    </citation>
    <scope>NUCLEOTIDE SEQUENCE [LARGE SCALE GENOMIC DNA]</scope>
    <source>
        <strain evidence="2">4086291</strain>
    </source>
</reference>
<feature type="chain" id="PRO_5012032932" description="Amine oxidase domain-containing protein" evidence="1">
    <location>
        <begin position="27"/>
        <end position="647"/>
    </location>
</feature>
<evidence type="ECO:0000313" key="2">
    <source>
        <dbReference type="EMBL" id="OSX80019.1"/>
    </source>
</evidence>
<dbReference type="SUPFAM" id="SSF51905">
    <property type="entry name" value="FAD/NAD(P)-binding domain"/>
    <property type="match status" value="1"/>
</dbReference>
<keyword evidence="1" id="KW-0732">Signal</keyword>
<name>A0A1X6PGN4_PORUM</name>
<gene>
    <name evidence="2" type="ORF">BU14_0065s0024</name>
</gene>
<protein>
    <recommendedName>
        <fullName evidence="4">Amine oxidase domain-containing protein</fullName>
    </recommendedName>
</protein>
<accession>A0A1X6PGN4</accession>
<sequence length="647" mass="68152">MGGPRLLSPVAAAAVAAAAAIAAVAAEPGDALHCPITIVGGGMGGAYTAWRLAVDAKVVRPADICLFEANARLGGRIFSVGNVPGYEGFVTDMGAYRFHRTNHPLIRSLVEDRLKMETGCYTDATTTLPMDTPDCPSAKTLSATTRTRSYLGNLTTQTGYKLDEWTPDVPYFLTDEEKWGAGQARKTRRTVASVLFGNDSLIPEMASRWDALHDNRLTVEAAMALADETIAALRAGTYKGVPYAEVSGVQIARDAGISPEEMALDTALGYTSWFQGNVLGALIVAAREAATARLPLPPTGPAAAMVVPVTSNGAGRKRAGMVTIVDKMVGEARAAGVRVFMGHRAVGVRRVSACDASTYETGTAPLLVSFANGVGVATGRLFLNMDQPGLIALGAGSEPMASAGTDFKRRVDGAGVLGVSKTYCFWPRAWWLADLGLTRGSGRFETPAVANTRYHDGPVQCADPADLATCRGGLLVDYSGSDPTGAASGLYAASYADAPSSPRSDAEPYTLLLANSTVPRHRLALAAIVDGLRTSHTPVLDGLGLTPDVIPDPDVCLVASWYDIGVHMHRPVPRLSPAVVSEELFVKPVVDLPIHLVNEAWGGISGWSESSLLSAERALGVHLKVPAPAWLDRRVYDALITNFNKGA</sequence>
<dbReference type="OrthoDB" id="5962290at2759"/>
<keyword evidence="3" id="KW-1185">Reference proteome</keyword>
<dbReference type="Proteomes" id="UP000218209">
    <property type="component" value="Unassembled WGS sequence"/>
</dbReference>